<feature type="region of interest" description="Disordered" evidence="3">
    <location>
        <begin position="469"/>
        <end position="490"/>
    </location>
</feature>
<evidence type="ECO:0000256" key="2">
    <source>
        <dbReference type="ARBA" id="ARBA00023136"/>
    </source>
</evidence>
<keyword evidence="6" id="KW-1185">Reference proteome</keyword>
<keyword evidence="2 4" id="KW-0472">Membrane</keyword>
<comment type="caution">
    <text evidence="5">The sequence shown here is derived from an EMBL/GenBank/DDBJ whole genome shotgun (WGS) entry which is preliminary data.</text>
</comment>
<dbReference type="GO" id="GO:0009847">
    <property type="term" value="P:spore germination"/>
    <property type="evidence" value="ECO:0007669"/>
    <property type="project" value="InterPro"/>
</dbReference>
<evidence type="ECO:0000256" key="1">
    <source>
        <dbReference type="ARBA" id="ARBA00005278"/>
    </source>
</evidence>
<keyword evidence="4" id="KW-1133">Transmembrane helix</keyword>
<accession>A0A3A1VIR1</accession>
<evidence type="ECO:0000313" key="6">
    <source>
        <dbReference type="Proteomes" id="UP000266482"/>
    </source>
</evidence>
<feature type="transmembrane region" description="Helical" evidence="4">
    <location>
        <begin position="364"/>
        <end position="390"/>
    </location>
</feature>
<proteinExistence type="inferred from homology"/>
<organism evidence="5 6">
    <name type="scientific">Paenibacillus nanensis</name>
    <dbReference type="NCBI Taxonomy" id="393251"/>
    <lineage>
        <taxon>Bacteria</taxon>
        <taxon>Bacillati</taxon>
        <taxon>Bacillota</taxon>
        <taxon>Bacilli</taxon>
        <taxon>Bacillales</taxon>
        <taxon>Paenibacillaceae</taxon>
        <taxon>Paenibacillus</taxon>
    </lineage>
</organism>
<feature type="compositionally biased region" description="Polar residues" evidence="3">
    <location>
        <begin position="481"/>
        <end position="490"/>
    </location>
</feature>
<dbReference type="InterPro" id="IPR004995">
    <property type="entry name" value="Spore_Ger"/>
</dbReference>
<feature type="transmembrane region" description="Helical" evidence="4">
    <location>
        <begin position="286"/>
        <end position="307"/>
    </location>
</feature>
<dbReference type="PIRSF" id="PIRSF005690">
    <property type="entry name" value="GerBA"/>
    <property type="match status" value="1"/>
</dbReference>
<dbReference type="Pfam" id="PF03323">
    <property type="entry name" value="GerA"/>
    <property type="match status" value="1"/>
</dbReference>
<dbReference type="EMBL" id="QXQA01000002">
    <property type="protein sequence ID" value="RIX59506.1"/>
    <property type="molecule type" value="Genomic_DNA"/>
</dbReference>
<dbReference type="PANTHER" id="PTHR22550:SF5">
    <property type="entry name" value="LEUCINE ZIPPER PROTEIN 4"/>
    <property type="match status" value="1"/>
</dbReference>
<evidence type="ECO:0000256" key="3">
    <source>
        <dbReference type="SAM" id="MobiDB-lite"/>
    </source>
</evidence>
<dbReference type="AlphaFoldDB" id="A0A3A1VIR1"/>
<protein>
    <submittedName>
        <fullName evidence="5">Spore germination protein</fullName>
    </submittedName>
</protein>
<dbReference type="RefSeq" id="WP_119598337.1">
    <property type="nucleotide sequence ID" value="NZ_QXQA01000002.1"/>
</dbReference>
<dbReference type="InterPro" id="IPR050768">
    <property type="entry name" value="UPF0353/GerABKA_families"/>
</dbReference>
<dbReference type="PANTHER" id="PTHR22550">
    <property type="entry name" value="SPORE GERMINATION PROTEIN"/>
    <property type="match status" value="1"/>
</dbReference>
<evidence type="ECO:0000256" key="4">
    <source>
        <dbReference type="SAM" id="Phobius"/>
    </source>
</evidence>
<feature type="transmembrane region" description="Helical" evidence="4">
    <location>
        <begin position="410"/>
        <end position="430"/>
    </location>
</feature>
<sequence length="490" mass="54578">MLDQEERLRPGMPEIKPVLQRHFKEVSDFVMKSIRLGFNGQAVLISYLSVVVDEDKLSRDIIQPLILKAETIEQVESILEPVRLGSYERWEDINKGMWKGHVFLYLDGEAHAYLLNMSSWPSAQVKEPDNESTLKGTRSGFIDSNHTNLALIRHHIPEERLIQQEVRTGHEGKIHAVMLYHPDKADPANVTELNARLRRIDSQALMSMGELAESLEDNNYSMLPQLLLTERPDVVASGIMEGKIAILMGHTSQVMLAPMTFLSFFLSADDRNLRWPVVTFFRLLRFIGLVIAIFLPSFYIAAVSYHYEIIPIDLVLSVGKSLERVPVPPILEALFMELILEMLREASLRLPPKVGQSVGIVGGIVIGQAAVEAGLVSNVMVIVVALTAIASFVQPNQDMAAAVRLLRFPFMIAAFLMGLVGIVIGIMVLVTHIISMQSLKAPYGSPLFPIDTKKWRSVLARLPQGGFRNRADSAVAGNDPQADSSSRSKR</sequence>
<dbReference type="Proteomes" id="UP000266482">
    <property type="component" value="Unassembled WGS sequence"/>
</dbReference>
<dbReference type="OrthoDB" id="1726708at2"/>
<keyword evidence="4" id="KW-0812">Transmembrane</keyword>
<gene>
    <name evidence="5" type="ORF">D3P08_05010</name>
</gene>
<dbReference type="GO" id="GO:0016020">
    <property type="term" value="C:membrane"/>
    <property type="evidence" value="ECO:0007669"/>
    <property type="project" value="InterPro"/>
</dbReference>
<comment type="similarity">
    <text evidence="1">Belongs to the GerABKA family.</text>
</comment>
<feature type="transmembrane region" description="Helical" evidence="4">
    <location>
        <begin position="244"/>
        <end position="266"/>
    </location>
</feature>
<reference evidence="5 6" key="1">
    <citation type="submission" date="2018-09" db="EMBL/GenBank/DDBJ databases">
        <title>Paenibacillus aracenensis nov. sp. isolated from a cave in southern Spain.</title>
        <authorList>
            <person name="Jurado V."/>
            <person name="Gutierrez-Patricio S."/>
            <person name="Gonzalez-Pimentel J.L."/>
            <person name="Miller A.Z."/>
            <person name="Laiz L."/>
            <person name="Saiz-Jimenez C."/>
        </authorList>
    </citation>
    <scope>NUCLEOTIDE SEQUENCE [LARGE SCALE GENOMIC DNA]</scope>
    <source>
        <strain evidence="5 6">DSM 22867</strain>
    </source>
</reference>
<evidence type="ECO:0000313" key="5">
    <source>
        <dbReference type="EMBL" id="RIX59506.1"/>
    </source>
</evidence>
<name>A0A3A1VIR1_9BACL</name>